<dbReference type="Pfam" id="PF02567">
    <property type="entry name" value="PhzC-PhzF"/>
    <property type="match status" value="1"/>
</dbReference>
<dbReference type="PIRSF" id="PIRSF016184">
    <property type="entry name" value="PhzC_PhzF"/>
    <property type="match status" value="1"/>
</dbReference>
<dbReference type="FunCoup" id="A0A2N3MYC2">
    <property type="interactions" value="136"/>
</dbReference>
<evidence type="ECO:0000313" key="3">
    <source>
        <dbReference type="Proteomes" id="UP000233524"/>
    </source>
</evidence>
<evidence type="ECO:0000256" key="1">
    <source>
        <dbReference type="PIRSR" id="PIRSR016184-1"/>
    </source>
</evidence>
<dbReference type="NCBIfam" id="TIGR00654">
    <property type="entry name" value="PhzF_family"/>
    <property type="match status" value="1"/>
</dbReference>
<dbReference type="InterPro" id="IPR003719">
    <property type="entry name" value="Phenazine_PhzF-like"/>
</dbReference>
<dbReference type="Proteomes" id="UP000233524">
    <property type="component" value="Unassembled WGS sequence"/>
</dbReference>
<reference evidence="2 3" key="1">
    <citation type="journal article" date="2017" name="G3 (Bethesda)">
        <title>First Draft Genome Sequence of the Pathogenic Fungus Lomentospora prolificans (Formerly Scedosporium prolificans).</title>
        <authorList>
            <person name="Luo R."/>
            <person name="Zimin A."/>
            <person name="Workman R."/>
            <person name="Fan Y."/>
            <person name="Pertea G."/>
            <person name="Grossman N."/>
            <person name="Wear M.P."/>
            <person name="Jia B."/>
            <person name="Miller H."/>
            <person name="Casadevall A."/>
            <person name="Timp W."/>
            <person name="Zhang S.X."/>
            <person name="Salzberg S.L."/>
        </authorList>
    </citation>
    <scope>NUCLEOTIDE SEQUENCE [LARGE SCALE GENOMIC DNA]</scope>
    <source>
        <strain evidence="2 3">JHH-5317</strain>
    </source>
</reference>
<dbReference type="GO" id="GO:0016853">
    <property type="term" value="F:isomerase activity"/>
    <property type="evidence" value="ECO:0007669"/>
    <property type="project" value="TreeGrafter"/>
</dbReference>
<gene>
    <name evidence="2" type="ORF">jhhlp_008547</name>
</gene>
<protein>
    <recommendedName>
        <fullName evidence="4">Phenazine biosynthesis protein</fullName>
    </recommendedName>
</protein>
<dbReference type="Gene3D" id="3.10.310.10">
    <property type="entry name" value="Diaminopimelate Epimerase, Chain A, domain 1"/>
    <property type="match status" value="2"/>
</dbReference>
<feature type="active site" evidence="1">
    <location>
        <position position="48"/>
    </location>
</feature>
<dbReference type="SUPFAM" id="SSF54506">
    <property type="entry name" value="Diaminopimelate epimerase-like"/>
    <property type="match status" value="1"/>
</dbReference>
<comment type="caution">
    <text evidence="2">The sequence shown here is derived from an EMBL/GenBank/DDBJ whole genome shotgun (WGS) entry which is preliminary data.</text>
</comment>
<sequence length="336" mass="35767">MSSIEFAIVDVFSTEAFTGNPLAVVNNLADSLTTTQMQLVTRQFNLSETTFFLRATTSRADYRFRSFLPNGREVFGAGHNILGAWWHLAQAGFLDLSNPHSVDPIDGLETFVFHQELGGDVTPVKVLRSKAGEISISLRQAPPQSHSYHPDPAALAASFGATESDIGFSTGSLTLKPQVMSTSTTRHLIVPLSSIAALDSAQVQMDLLLKQLVAVDDKAYGLYLVTPDSSSSDKTTLQARFFTPAISGEDPATGSAAGPLSAYLARNGYLELEGGKAQILVRQGLKIGRKCVIKVIVSESTEEEGRLEVDVIGGGAVVASGKLTAPDFATAFVTSV</sequence>
<dbReference type="OrthoDB" id="75169at2759"/>
<evidence type="ECO:0008006" key="4">
    <source>
        <dbReference type="Google" id="ProtNLM"/>
    </source>
</evidence>
<dbReference type="GO" id="GO:0005737">
    <property type="term" value="C:cytoplasm"/>
    <property type="evidence" value="ECO:0007669"/>
    <property type="project" value="TreeGrafter"/>
</dbReference>
<dbReference type="VEuPathDB" id="FungiDB:jhhlp_008547"/>
<keyword evidence="3" id="KW-1185">Reference proteome</keyword>
<evidence type="ECO:0000313" key="2">
    <source>
        <dbReference type="EMBL" id="PKS05179.1"/>
    </source>
</evidence>
<organism evidence="2 3">
    <name type="scientific">Lomentospora prolificans</name>
    <dbReference type="NCBI Taxonomy" id="41688"/>
    <lineage>
        <taxon>Eukaryota</taxon>
        <taxon>Fungi</taxon>
        <taxon>Dikarya</taxon>
        <taxon>Ascomycota</taxon>
        <taxon>Pezizomycotina</taxon>
        <taxon>Sordariomycetes</taxon>
        <taxon>Hypocreomycetidae</taxon>
        <taxon>Microascales</taxon>
        <taxon>Microascaceae</taxon>
        <taxon>Lomentospora</taxon>
    </lineage>
</organism>
<name>A0A2N3MYC2_9PEZI</name>
<dbReference type="AlphaFoldDB" id="A0A2N3MYC2"/>
<accession>A0A2N3MYC2</accession>
<dbReference type="STRING" id="41688.A0A2N3MYC2"/>
<proteinExistence type="predicted"/>
<dbReference type="InParanoid" id="A0A2N3MYC2"/>
<dbReference type="PANTHER" id="PTHR13774">
    <property type="entry name" value="PHENAZINE BIOSYNTHESIS PROTEIN"/>
    <property type="match status" value="1"/>
</dbReference>
<dbReference type="EMBL" id="NLAX01001623">
    <property type="protein sequence ID" value="PKS05179.1"/>
    <property type="molecule type" value="Genomic_DNA"/>
</dbReference>
<dbReference type="PANTHER" id="PTHR13774:SF32">
    <property type="entry name" value="ANTISENSE-ENHANCING SEQUENCE 1"/>
    <property type="match status" value="1"/>
</dbReference>